<gene>
    <name evidence="1" type="ORF">ATI61_109132</name>
</gene>
<protein>
    <submittedName>
        <fullName evidence="1">HNH/ENDO VII superfamily nuclease</fullName>
    </submittedName>
</protein>
<dbReference type="InterPro" id="IPR032871">
    <property type="entry name" value="AHH_dom_containing"/>
</dbReference>
<comment type="caution">
    <text evidence="1">The sequence shown here is derived from an EMBL/GenBank/DDBJ whole genome shotgun (WGS) entry which is preliminary data.</text>
</comment>
<dbReference type="EMBL" id="QUMU01000009">
    <property type="protein sequence ID" value="REG27795.1"/>
    <property type="molecule type" value="Genomic_DNA"/>
</dbReference>
<dbReference type="Pfam" id="PF14412">
    <property type="entry name" value="AHH"/>
    <property type="match status" value="1"/>
</dbReference>
<organism evidence="1 2">
    <name type="scientific">Archangium gephyra</name>
    <dbReference type="NCBI Taxonomy" id="48"/>
    <lineage>
        <taxon>Bacteria</taxon>
        <taxon>Pseudomonadati</taxon>
        <taxon>Myxococcota</taxon>
        <taxon>Myxococcia</taxon>
        <taxon>Myxococcales</taxon>
        <taxon>Cystobacterineae</taxon>
        <taxon>Archangiaceae</taxon>
        <taxon>Archangium</taxon>
    </lineage>
</organism>
<evidence type="ECO:0000313" key="2">
    <source>
        <dbReference type="Proteomes" id="UP000256345"/>
    </source>
</evidence>
<reference evidence="1 2" key="1">
    <citation type="submission" date="2018-08" db="EMBL/GenBank/DDBJ databases">
        <title>Genomic Encyclopedia of Archaeal and Bacterial Type Strains, Phase II (KMG-II): from individual species to whole genera.</title>
        <authorList>
            <person name="Goeker M."/>
        </authorList>
    </citation>
    <scope>NUCLEOTIDE SEQUENCE [LARGE SCALE GENOMIC DNA]</scope>
    <source>
        <strain evidence="1 2">DSM 2261</strain>
    </source>
</reference>
<dbReference type="Proteomes" id="UP000256345">
    <property type="component" value="Unassembled WGS sequence"/>
</dbReference>
<name>A0ABX9JVA8_9BACT</name>
<sequence length="424" mass="46020">MAVALWLLLSVSCVTSPEALPLEGRSPARPTLVRTSTLPEGALRLAFEPLAAELALERVRVEEARAVLAAFHASFPRKEERRFRLVRTSTKPGPEEWEQRLREEFVSRFGAPEVALPGALETSPVVMALRLSPRYMGEGVREAARELFSSRVFLSSVALSVLVYFAAWVAPEPLFTKAFVTALTLRLALAVGAWELSQFARACVRLYQEAEAARTVEELEAVAERFGKAVGGTGLRVLMLVASMGVAKGLPEVPWGGMGALLRAPRFALPEGMSLGSAATVQMMADGTVLVTGVAAGTAASTLGSACTDGAESKDGYHWHHLATNKNDISERFGGPWTPRFEQLFESVGMSLDAAENLVYLKGHKGPHPEAYHREVYGKLRAAVRDCEDVPQCRSKLAKALKELAVEICTPGSRLHRLATRTQD</sequence>
<accession>A0ABX9JVA8</accession>
<evidence type="ECO:0000313" key="1">
    <source>
        <dbReference type="EMBL" id="REG27795.1"/>
    </source>
</evidence>
<proteinExistence type="predicted"/>
<keyword evidence="2" id="KW-1185">Reference proteome</keyword>